<dbReference type="GO" id="GO:0051391">
    <property type="term" value="P:tRNA acetylation"/>
    <property type="evidence" value="ECO:0007669"/>
    <property type="project" value="UniProtKB-UniRule"/>
</dbReference>
<organism evidence="11 12">
    <name type="scientific">Leminorella richardii</name>
    <dbReference type="NCBI Taxonomy" id="158841"/>
    <lineage>
        <taxon>Bacteria</taxon>
        <taxon>Pseudomonadati</taxon>
        <taxon>Pseudomonadota</taxon>
        <taxon>Gammaproteobacteria</taxon>
        <taxon>Enterobacterales</taxon>
        <taxon>Budviciaceae</taxon>
        <taxon>Leminorella</taxon>
    </lineage>
</organism>
<dbReference type="GO" id="GO:0000049">
    <property type="term" value="F:tRNA binding"/>
    <property type="evidence" value="ECO:0007669"/>
    <property type="project" value="UniProtKB-UniRule"/>
</dbReference>
<dbReference type="HAMAP" id="MF_01886">
    <property type="entry name" value="tRNA_acetyltr_TmcA"/>
    <property type="match status" value="1"/>
</dbReference>
<evidence type="ECO:0000256" key="1">
    <source>
        <dbReference type="ARBA" id="ARBA00022490"/>
    </source>
</evidence>
<evidence type="ECO:0000256" key="3">
    <source>
        <dbReference type="ARBA" id="ARBA00022679"/>
    </source>
</evidence>
<comment type="subcellular location">
    <subcellularLocation>
        <location evidence="9">Cytoplasm</location>
    </subcellularLocation>
</comment>
<dbReference type="Pfam" id="PF05127">
    <property type="entry name" value="NAT10_TcmA_helicase"/>
    <property type="match status" value="1"/>
</dbReference>
<comment type="caution">
    <text evidence="9">Lacks conserved residue(s) required for the propagation of feature annotation.</text>
</comment>
<dbReference type="GO" id="GO:0051392">
    <property type="term" value="F:tRNA cytidine N4-acetyltransferase activity"/>
    <property type="evidence" value="ECO:0007669"/>
    <property type="project" value="UniProtKB-UniRule"/>
</dbReference>
<keyword evidence="3 9" id="KW-0808">Transferase</keyword>
<dbReference type="SUPFAM" id="SSF52540">
    <property type="entry name" value="P-loop containing nucleoside triphosphate hydrolases"/>
    <property type="match status" value="1"/>
</dbReference>
<dbReference type="GO" id="GO:0005524">
    <property type="term" value="F:ATP binding"/>
    <property type="evidence" value="ECO:0007669"/>
    <property type="project" value="UniProtKB-UniRule"/>
</dbReference>
<feature type="domain" description="N-acetyltransferase" evidence="10">
    <location>
        <begin position="361"/>
        <end position="546"/>
    </location>
</feature>
<dbReference type="AlphaFoldDB" id="A0A2X4UDC7"/>
<dbReference type="InterPro" id="IPR016181">
    <property type="entry name" value="Acyl_CoA_acyltransferase"/>
</dbReference>
<evidence type="ECO:0000256" key="4">
    <source>
        <dbReference type="ARBA" id="ARBA00022694"/>
    </source>
</evidence>
<name>A0A2X4UDC7_9GAMM</name>
<dbReference type="PANTHER" id="PTHR10925">
    <property type="entry name" value="N-ACETYLTRANSFERASE 10"/>
    <property type="match status" value="1"/>
</dbReference>
<dbReference type="Gene3D" id="3.40.630.30">
    <property type="match status" value="1"/>
</dbReference>
<dbReference type="FunFam" id="3.40.50.300:FF:001011">
    <property type="entry name" value="tRNA(Met) cytidine acetyltransferase TmcA"/>
    <property type="match status" value="1"/>
</dbReference>
<dbReference type="Pfam" id="PF13718">
    <property type="entry name" value="GNAT_acetyltr_2"/>
    <property type="match status" value="1"/>
</dbReference>
<comment type="function">
    <text evidence="9">Catalyzes the formation of N(4)-acetylcytidine (ac(4)C) at the wobble position of tRNA(Met), by using acetyl-CoA as an acetyl donor and ATP (or GTP).</text>
</comment>
<proteinExistence type="inferred from homology"/>
<protein>
    <recommendedName>
        <fullName evidence="9">tRNA(Met) cytidine acetyltransferase TmcA</fullName>
        <ecNumber evidence="9">2.3.1.193</ecNumber>
    </recommendedName>
</protein>
<keyword evidence="7 9" id="KW-0694">RNA-binding</keyword>
<evidence type="ECO:0000313" key="11">
    <source>
        <dbReference type="EMBL" id="SQI37063.1"/>
    </source>
</evidence>
<dbReference type="GO" id="GO:0002101">
    <property type="term" value="P:tRNA wobble cytosine modification"/>
    <property type="evidence" value="ECO:0007669"/>
    <property type="project" value="UniProtKB-UniRule"/>
</dbReference>
<evidence type="ECO:0000256" key="5">
    <source>
        <dbReference type="ARBA" id="ARBA00022741"/>
    </source>
</evidence>
<evidence type="ECO:0000256" key="2">
    <source>
        <dbReference type="ARBA" id="ARBA00022555"/>
    </source>
</evidence>
<feature type="binding site" evidence="9">
    <location>
        <position position="184"/>
    </location>
    <ligand>
        <name>ATP</name>
        <dbReference type="ChEBI" id="CHEBI:30616"/>
    </ligand>
</feature>
<dbReference type="Pfam" id="PF08351">
    <property type="entry name" value="TmcA_N"/>
    <property type="match status" value="1"/>
</dbReference>
<dbReference type="Proteomes" id="UP000249005">
    <property type="component" value="Chromosome 1"/>
</dbReference>
<evidence type="ECO:0000256" key="6">
    <source>
        <dbReference type="ARBA" id="ARBA00022840"/>
    </source>
</evidence>
<dbReference type="PROSITE" id="PS51186">
    <property type="entry name" value="GNAT"/>
    <property type="match status" value="1"/>
</dbReference>
<dbReference type="GO" id="GO:0005737">
    <property type="term" value="C:cytoplasm"/>
    <property type="evidence" value="ECO:0007669"/>
    <property type="project" value="UniProtKB-SubCell"/>
</dbReference>
<feature type="binding site" evidence="9">
    <location>
        <position position="330"/>
    </location>
    <ligand>
        <name>ATP</name>
        <dbReference type="ChEBI" id="CHEBI:30616"/>
    </ligand>
</feature>
<dbReference type="Gene3D" id="3.40.50.300">
    <property type="entry name" value="P-loop containing nucleotide triphosphate hydrolases"/>
    <property type="match status" value="1"/>
</dbReference>
<keyword evidence="2 9" id="KW-0820">tRNA-binding</keyword>
<keyword evidence="4 9" id="KW-0819">tRNA processing</keyword>
<dbReference type="GO" id="GO:1990883">
    <property type="term" value="F:18S rRNA cytidine N-acetyltransferase activity"/>
    <property type="evidence" value="ECO:0007669"/>
    <property type="project" value="TreeGrafter"/>
</dbReference>
<dbReference type="SUPFAM" id="SSF55729">
    <property type="entry name" value="Acyl-CoA N-acyltransferases (Nat)"/>
    <property type="match status" value="1"/>
</dbReference>
<feature type="binding site" evidence="9">
    <location>
        <begin position="474"/>
        <end position="476"/>
    </location>
    <ligand>
        <name>acetyl-CoA</name>
        <dbReference type="ChEBI" id="CHEBI:57288"/>
    </ligand>
</feature>
<evidence type="ECO:0000313" key="12">
    <source>
        <dbReference type="Proteomes" id="UP000249005"/>
    </source>
</evidence>
<dbReference type="Pfam" id="PF17176">
    <property type="entry name" value="tRNA_bind_3"/>
    <property type="match status" value="1"/>
</dbReference>
<accession>A0A2X4UDC7</accession>
<dbReference type="InterPro" id="IPR032672">
    <property type="entry name" value="TmcA/NAT10/Kre33"/>
</dbReference>
<keyword evidence="5 9" id="KW-0547">Nucleotide-binding</keyword>
<dbReference type="KEGG" id="lri:NCTC12151_00987"/>
<dbReference type="EC" id="2.3.1.193" evidence="9"/>
<dbReference type="InterPro" id="IPR033442">
    <property type="entry name" value="TmcA_tRNA_bind"/>
</dbReference>
<dbReference type="PANTHER" id="PTHR10925:SF5">
    <property type="entry name" value="RNA CYTIDINE ACETYLTRANSFERASE"/>
    <property type="match status" value="1"/>
</dbReference>
<dbReference type="InterPro" id="IPR024914">
    <property type="entry name" value="tRNA_acetyltr_TmcA"/>
</dbReference>
<dbReference type="InterPro" id="IPR000182">
    <property type="entry name" value="GNAT_dom"/>
</dbReference>
<dbReference type="Gene3D" id="1.20.120.890">
    <property type="entry name" value="tRNA(Met) cytidine acetyltransferase, tail domain"/>
    <property type="match status" value="1"/>
</dbReference>
<dbReference type="InterPro" id="IPR007807">
    <property type="entry name" value="TcmA/NAT10_helicase"/>
</dbReference>
<gene>
    <name evidence="9 11" type="primary">tmcA</name>
    <name evidence="11" type="ORF">NCTC12151_00987</name>
</gene>
<evidence type="ECO:0000256" key="7">
    <source>
        <dbReference type="ARBA" id="ARBA00022884"/>
    </source>
</evidence>
<sequence length="684" mass="76016">MHDMHVDLSPHLNQIRDCGMRRLLVLSGGAAWQRMQIESLIAQSEGDWLWVSETEPDIQGVQYQKPSGIHRLLGTALRHAVIDVNSGFHAEAFAVVSGLLAAGSLLVLQVPEWDGWSSLPDEDSLRWSDCSESVATPHFIERFRRCCREDADVMLWRQSEAFTPSLLPSVNRWIAPDGLPTPDQRELLSQLLRAEKGNYVLLADRGRGKSAVAGMLAERWAGQGECWLTAPAKVSVETLLEWGQGKVHFFSPDALLERCGQTPPKGVDWLIIDEAAAIPAPLLYRLASLFPRVLFTTTVQGYEGSGRGFLLKFCANLSDLHLLHLRQPIRWAQGDPLERFTRRFLLMDAEDSLSSTSSRSYRIDSLSRQQLVENEALLEQFYGLLTSAHYRTSPLDLRRLLDAPGMAFSVAKEARGGIAAALWLVDEGGLSPELARDVWAGRRRPRGNLIAQSLAAHGSEYQAARLCSARVTRIAVLPPLRRQGIAKALIEGAIADARGRGLDYLSVSFGYTEPLWAFWQACGFELVHMGSHPEASSGCCAAMAIVPFTPEAHALARRAKRQFLLSQLTQCSGLRHIGAVAPSPLDDDDWRELAGFAFAHRSVRGAQVALYRLLRHREAECPSLRQLLDNRQNEQQIIERLALSGRKALIQRWRDEVANALVAIDAECCRVWQAWATGQTALAR</sequence>
<dbReference type="CDD" id="cd04301">
    <property type="entry name" value="NAT_SF"/>
    <property type="match status" value="1"/>
</dbReference>
<comment type="catalytic activity">
    <reaction evidence="9">
        <text>cytidine(34) in elongator tRNA(Met) + acetyl-CoA + ATP + H2O = N(4)-acetylcytidine(34) in elongator tRNA(Met) + ADP + phosphate + CoA + H(+)</text>
        <dbReference type="Rhea" id="RHEA:43788"/>
        <dbReference type="Rhea" id="RHEA-COMP:10693"/>
        <dbReference type="Rhea" id="RHEA-COMP:10694"/>
        <dbReference type="ChEBI" id="CHEBI:15377"/>
        <dbReference type="ChEBI" id="CHEBI:15378"/>
        <dbReference type="ChEBI" id="CHEBI:30616"/>
        <dbReference type="ChEBI" id="CHEBI:43474"/>
        <dbReference type="ChEBI" id="CHEBI:57287"/>
        <dbReference type="ChEBI" id="CHEBI:57288"/>
        <dbReference type="ChEBI" id="CHEBI:74900"/>
        <dbReference type="ChEBI" id="CHEBI:82748"/>
        <dbReference type="ChEBI" id="CHEBI:456216"/>
        <dbReference type="EC" id="2.3.1.193"/>
    </reaction>
</comment>
<dbReference type="InterPro" id="IPR038321">
    <property type="entry name" value="TmcA_C_sf"/>
</dbReference>
<dbReference type="EMBL" id="LS483470">
    <property type="protein sequence ID" value="SQI37063.1"/>
    <property type="molecule type" value="Genomic_DNA"/>
</dbReference>
<reference evidence="11 12" key="1">
    <citation type="submission" date="2018-06" db="EMBL/GenBank/DDBJ databases">
        <authorList>
            <consortium name="Pathogen Informatics"/>
            <person name="Doyle S."/>
        </authorList>
    </citation>
    <scope>NUCLEOTIDE SEQUENCE [LARGE SCALE GENOMIC DNA]</scope>
    <source>
        <strain evidence="11 12">NCTC12151</strain>
    </source>
</reference>
<dbReference type="RefSeq" id="WP_232054860.1">
    <property type="nucleotide sequence ID" value="NZ_LR698987.1"/>
</dbReference>
<keyword evidence="1 9" id="KW-0963">Cytoplasm</keyword>
<keyword evidence="6 9" id="KW-0067">ATP-binding</keyword>
<keyword evidence="8 9" id="KW-0012">Acyltransferase</keyword>
<dbReference type="InterPro" id="IPR027417">
    <property type="entry name" value="P-loop_NTPase"/>
</dbReference>
<dbReference type="GO" id="GO:1904812">
    <property type="term" value="P:rRNA acetylation involved in maturation of SSU-rRNA"/>
    <property type="evidence" value="ECO:0007669"/>
    <property type="project" value="TreeGrafter"/>
</dbReference>
<comment type="similarity">
    <text evidence="9">Belongs to the TmcA family.</text>
</comment>
<dbReference type="InterPro" id="IPR013562">
    <property type="entry name" value="TmcA/NAT10_N"/>
</dbReference>
<keyword evidence="12" id="KW-1185">Reference proteome</keyword>
<evidence type="ECO:0000256" key="8">
    <source>
        <dbReference type="ARBA" id="ARBA00023315"/>
    </source>
</evidence>
<evidence type="ECO:0000259" key="10">
    <source>
        <dbReference type="PROSITE" id="PS51186"/>
    </source>
</evidence>
<evidence type="ECO:0000256" key="9">
    <source>
        <dbReference type="HAMAP-Rule" id="MF_01886"/>
    </source>
</evidence>
<dbReference type="Gene3D" id="3.40.50.11040">
    <property type="match status" value="1"/>
</dbReference>